<evidence type="ECO:0000256" key="4">
    <source>
        <dbReference type="ARBA" id="ARBA00022490"/>
    </source>
</evidence>
<proteinExistence type="inferred from homology"/>
<keyword evidence="7" id="KW-1185">Reference proteome</keyword>
<dbReference type="STRING" id="484498.SAMN05421686_101323"/>
<dbReference type="PANTHER" id="PTHR39585">
    <property type="entry name" value="FAD ASSEMBLY FACTOR SDHE"/>
    <property type="match status" value="1"/>
</dbReference>
<comment type="subcellular location">
    <subcellularLocation>
        <location evidence="1">Cytoplasm</location>
    </subcellularLocation>
</comment>
<dbReference type="Proteomes" id="UP000185639">
    <property type="component" value="Unassembled WGS sequence"/>
</dbReference>
<sequence>MTEEKEIQAKRAIWHSRRGMLELDVLLLPFAQQQYAQLSDDDQLRYRNLLDKEDPDLFTWFMEHAEPEDPDMKRIVDLVLAFARQPR</sequence>
<evidence type="ECO:0000313" key="7">
    <source>
        <dbReference type="Proteomes" id="UP000185639"/>
    </source>
</evidence>
<dbReference type="InterPro" id="IPR050531">
    <property type="entry name" value="SdhE_FAD_assembly_factor"/>
</dbReference>
<keyword evidence="4" id="KW-0963">Cytoplasm</keyword>
<evidence type="ECO:0000256" key="5">
    <source>
        <dbReference type="ARBA" id="ARBA00023186"/>
    </source>
</evidence>
<dbReference type="InterPro" id="IPR005631">
    <property type="entry name" value="SDH"/>
</dbReference>
<dbReference type="PANTHER" id="PTHR39585:SF1">
    <property type="entry name" value="FAD ASSEMBLY FACTOR SDHE"/>
    <property type="match status" value="1"/>
</dbReference>
<comment type="similarity">
    <text evidence="2">Belongs to the SdhE FAD assembly factor family.</text>
</comment>
<organism evidence="6 7">
    <name type="scientific">Thalassolituus maritimus</name>
    <dbReference type="NCBI Taxonomy" id="484498"/>
    <lineage>
        <taxon>Bacteria</taxon>
        <taxon>Pseudomonadati</taxon>
        <taxon>Pseudomonadota</taxon>
        <taxon>Gammaproteobacteria</taxon>
        <taxon>Oceanospirillales</taxon>
        <taxon>Oceanospirillaceae</taxon>
        <taxon>Thalassolituus</taxon>
    </lineage>
</organism>
<dbReference type="RefSeq" id="WP_068440743.1">
    <property type="nucleotide sequence ID" value="NZ_CAJWBH010000003.1"/>
</dbReference>
<evidence type="ECO:0000256" key="1">
    <source>
        <dbReference type="ARBA" id="ARBA00004496"/>
    </source>
</evidence>
<accession>A0A1N7J430</accession>
<keyword evidence="5" id="KW-0143">Chaperone</keyword>
<dbReference type="InterPro" id="IPR036714">
    <property type="entry name" value="SDH_sf"/>
</dbReference>
<evidence type="ECO:0000256" key="3">
    <source>
        <dbReference type="ARBA" id="ARBA00019418"/>
    </source>
</evidence>
<dbReference type="Pfam" id="PF03937">
    <property type="entry name" value="Sdh5"/>
    <property type="match status" value="1"/>
</dbReference>
<reference evidence="7" key="1">
    <citation type="submission" date="2017-01" db="EMBL/GenBank/DDBJ databases">
        <authorList>
            <person name="Varghese N."/>
            <person name="Submissions S."/>
        </authorList>
    </citation>
    <scope>NUCLEOTIDE SEQUENCE [LARGE SCALE GENOMIC DNA]</scope>
    <source>
        <strain evidence="7">DSM 24913</strain>
    </source>
</reference>
<dbReference type="Gene3D" id="1.10.150.250">
    <property type="entry name" value="Flavinator of succinate dehydrogenase"/>
    <property type="match status" value="1"/>
</dbReference>
<name>A0A1N7J430_9GAMM</name>
<protein>
    <recommendedName>
        <fullName evidence="3">FAD assembly factor SdhE</fullName>
    </recommendedName>
</protein>
<dbReference type="SUPFAM" id="SSF109910">
    <property type="entry name" value="YgfY-like"/>
    <property type="match status" value="1"/>
</dbReference>
<dbReference type="OrthoDB" id="9180899at2"/>
<evidence type="ECO:0000313" key="6">
    <source>
        <dbReference type="EMBL" id="SIS43997.1"/>
    </source>
</evidence>
<gene>
    <name evidence="6" type="ORF">SAMN05421686_101323</name>
</gene>
<dbReference type="EMBL" id="FTOH01000001">
    <property type="protein sequence ID" value="SIS43997.1"/>
    <property type="molecule type" value="Genomic_DNA"/>
</dbReference>
<dbReference type="GO" id="GO:0005737">
    <property type="term" value="C:cytoplasm"/>
    <property type="evidence" value="ECO:0007669"/>
    <property type="project" value="UniProtKB-SubCell"/>
</dbReference>
<evidence type="ECO:0000256" key="2">
    <source>
        <dbReference type="ARBA" id="ARBA00008571"/>
    </source>
</evidence>
<dbReference type="GO" id="GO:0006105">
    <property type="term" value="P:succinate metabolic process"/>
    <property type="evidence" value="ECO:0007669"/>
    <property type="project" value="TreeGrafter"/>
</dbReference>
<dbReference type="AlphaFoldDB" id="A0A1N7J430"/>